<name>A0A1G2P174_9BACT</name>
<dbReference type="AlphaFoldDB" id="A0A1G2P174"/>
<dbReference type="EMBL" id="MHSH01000012">
    <property type="protein sequence ID" value="OHA42107.1"/>
    <property type="molecule type" value="Genomic_DNA"/>
</dbReference>
<dbReference type="Pfam" id="PF00293">
    <property type="entry name" value="NUDIX"/>
    <property type="match status" value="1"/>
</dbReference>
<dbReference type="InterPro" id="IPR015797">
    <property type="entry name" value="NUDIX_hydrolase-like_dom_sf"/>
</dbReference>
<organism evidence="4 5">
    <name type="scientific">Candidatus Taylorbacteria bacterium RIFCSPLOWO2_02_FULL_46_40</name>
    <dbReference type="NCBI Taxonomy" id="1802329"/>
    <lineage>
        <taxon>Bacteria</taxon>
        <taxon>Candidatus Tayloriibacteriota</taxon>
    </lineage>
</organism>
<dbReference type="GO" id="GO:0016787">
    <property type="term" value="F:hydrolase activity"/>
    <property type="evidence" value="ECO:0007669"/>
    <property type="project" value="UniProtKB-KW"/>
</dbReference>
<dbReference type="InterPro" id="IPR020476">
    <property type="entry name" value="Nudix_hydrolase"/>
</dbReference>
<dbReference type="InterPro" id="IPR020084">
    <property type="entry name" value="NUDIX_hydrolase_CS"/>
</dbReference>
<dbReference type="PROSITE" id="PS00893">
    <property type="entry name" value="NUDIX_BOX"/>
    <property type="match status" value="1"/>
</dbReference>
<evidence type="ECO:0000256" key="1">
    <source>
        <dbReference type="ARBA" id="ARBA00022801"/>
    </source>
</evidence>
<dbReference type="SUPFAM" id="SSF55811">
    <property type="entry name" value="Nudix"/>
    <property type="match status" value="1"/>
</dbReference>
<evidence type="ECO:0000313" key="4">
    <source>
        <dbReference type="EMBL" id="OHA42107.1"/>
    </source>
</evidence>
<proteinExistence type="inferred from homology"/>
<dbReference type="InterPro" id="IPR000086">
    <property type="entry name" value="NUDIX_hydrolase_dom"/>
</dbReference>
<evidence type="ECO:0000256" key="2">
    <source>
        <dbReference type="RuleBase" id="RU003476"/>
    </source>
</evidence>
<accession>A0A1G2P174</accession>
<protein>
    <recommendedName>
        <fullName evidence="3">Nudix hydrolase domain-containing protein</fullName>
    </recommendedName>
</protein>
<dbReference type="CDD" id="cd04673">
    <property type="entry name" value="NUDIX_ADPRase"/>
    <property type="match status" value="1"/>
</dbReference>
<dbReference type="Proteomes" id="UP000176429">
    <property type="component" value="Unassembled WGS sequence"/>
</dbReference>
<dbReference type="PANTHER" id="PTHR43736">
    <property type="entry name" value="ADP-RIBOSE PYROPHOSPHATASE"/>
    <property type="match status" value="1"/>
</dbReference>
<sequence length="137" mass="15827">MNYRNPRPTVTALVLRQGKILLTKRGKTPFKDWWDLPGGFLESGESPEEAIKRELLEETGLKVEIKNFFGVYVGTYPSEKEPFSIVTLVYLAESKAGKLGAEDDVMESRWFPRKKFPKRIAFDSNNLVIKDFLKIWK</sequence>
<dbReference type="Gene3D" id="3.90.79.10">
    <property type="entry name" value="Nucleoside Triphosphate Pyrophosphohydrolase"/>
    <property type="match status" value="1"/>
</dbReference>
<keyword evidence="1 2" id="KW-0378">Hydrolase</keyword>
<gene>
    <name evidence="4" type="ORF">A3H68_03205</name>
</gene>
<dbReference type="PROSITE" id="PS51462">
    <property type="entry name" value="NUDIX"/>
    <property type="match status" value="1"/>
</dbReference>
<reference evidence="4 5" key="1">
    <citation type="journal article" date="2016" name="Nat. Commun.">
        <title>Thousands of microbial genomes shed light on interconnected biogeochemical processes in an aquifer system.</title>
        <authorList>
            <person name="Anantharaman K."/>
            <person name="Brown C.T."/>
            <person name="Hug L.A."/>
            <person name="Sharon I."/>
            <person name="Castelle C.J."/>
            <person name="Probst A.J."/>
            <person name="Thomas B.C."/>
            <person name="Singh A."/>
            <person name="Wilkins M.J."/>
            <person name="Karaoz U."/>
            <person name="Brodie E.L."/>
            <person name="Williams K.H."/>
            <person name="Hubbard S.S."/>
            <person name="Banfield J.F."/>
        </authorList>
    </citation>
    <scope>NUCLEOTIDE SEQUENCE [LARGE SCALE GENOMIC DNA]</scope>
</reference>
<evidence type="ECO:0000259" key="3">
    <source>
        <dbReference type="PROSITE" id="PS51462"/>
    </source>
</evidence>
<comment type="caution">
    <text evidence="4">The sequence shown here is derived from an EMBL/GenBank/DDBJ whole genome shotgun (WGS) entry which is preliminary data.</text>
</comment>
<dbReference type="PRINTS" id="PR00502">
    <property type="entry name" value="NUDIXFAMILY"/>
</dbReference>
<evidence type="ECO:0000313" key="5">
    <source>
        <dbReference type="Proteomes" id="UP000176429"/>
    </source>
</evidence>
<feature type="domain" description="Nudix hydrolase" evidence="3">
    <location>
        <begin position="5"/>
        <end position="133"/>
    </location>
</feature>
<dbReference type="PANTHER" id="PTHR43736:SF1">
    <property type="entry name" value="DIHYDRONEOPTERIN TRIPHOSPHATE DIPHOSPHATASE"/>
    <property type="match status" value="1"/>
</dbReference>
<comment type="similarity">
    <text evidence="2">Belongs to the Nudix hydrolase family.</text>
</comment>